<comment type="caution">
    <text evidence="3">The sequence shown here is derived from an EMBL/GenBank/DDBJ whole genome shotgun (WGS) entry which is preliminary data.</text>
</comment>
<evidence type="ECO:0000313" key="3">
    <source>
        <dbReference type="EMBL" id="NBG87882.1"/>
    </source>
</evidence>
<dbReference type="Proteomes" id="UP000449710">
    <property type="component" value="Unassembled WGS sequence"/>
</dbReference>
<dbReference type="PANTHER" id="PTHR43278:SF2">
    <property type="entry name" value="IRON-SULFUR FLAVOPROTEIN"/>
    <property type="match status" value="1"/>
</dbReference>
<protein>
    <recommendedName>
        <fullName evidence="5">NADPH-dependent FMN reductase-like domain-containing protein</fullName>
    </recommendedName>
</protein>
<accession>A0AA44BDE9</accession>
<keyword evidence="2" id="KW-0288">FMN</keyword>
<evidence type="ECO:0008006" key="5">
    <source>
        <dbReference type="Google" id="ProtNLM"/>
    </source>
</evidence>
<dbReference type="EMBL" id="SUMG01000004">
    <property type="protein sequence ID" value="NBG87882.1"/>
    <property type="molecule type" value="Genomic_DNA"/>
</dbReference>
<sequence>MKTLFDLRKNSDPKTYIEINQLYGGDLLIFEFQNQEITPCTGCWNCWLKTPGTCVLKDRMSESYGAFVNSDTVIVLLDTAQGFINHRGKAFIDRTIPHFHPYIKLVDGESRHLSRYDRLPEMVFYFEREGLTEEEEERIEDYLYRTAYQFQTTGYRIKDLRHPTLKVLNRRPAKRGAQSFGAVKKMDKLVIYNGSPRRSGSNTALILQEVSRRLENSVEIRDLKHREEWGNWQEKFSKEEHILLMLPLYVHSMPSHVMDFIEGLKPSRGSITFFIQSGFPESSQSYYLEAYFEQLAKRLERTYLGTVIKGGMEGLKARPPQSRQKMIEPLATIIEELINHGHILKDSCIQLGKPVQLSLLGKAFLKTGIINYYWDQQLKANNALERKNHRPY</sequence>
<dbReference type="AlphaFoldDB" id="A0AA44BDE9"/>
<dbReference type="InterPro" id="IPR029039">
    <property type="entry name" value="Flavoprotein-like_sf"/>
</dbReference>
<dbReference type="Gene3D" id="3.40.50.360">
    <property type="match status" value="2"/>
</dbReference>
<dbReference type="InterPro" id="IPR051796">
    <property type="entry name" value="ISF_SsuE-like"/>
</dbReference>
<dbReference type="SUPFAM" id="SSF52218">
    <property type="entry name" value="Flavoproteins"/>
    <property type="match status" value="2"/>
</dbReference>
<evidence type="ECO:0000256" key="2">
    <source>
        <dbReference type="ARBA" id="ARBA00022643"/>
    </source>
</evidence>
<evidence type="ECO:0000313" key="4">
    <source>
        <dbReference type="Proteomes" id="UP000449710"/>
    </source>
</evidence>
<name>A0AA44BDE9_9CLOT</name>
<dbReference type="RefSeq" id="WP_160719821.1">
    <property type="nucleotide sequence ID" value="NZ_SUMG01000004.1"/>
</dbReference>
<reference evidence="3 4" key="1">
    <citation type="submission" date="2019-04" db="EMBL/GenBank/DDBJ databases">
        <title>Isachenkonia alkalipeptolytica gen. nov. sp. nov. a new anaerobic, alkiliphilic organothrophic bacterium capable to reduce synthesized ferrihydrite isolated from a soda lake.</title>
        <authorList>
            <person name="Toshchakov S.V."/>
            <person name="Zavarzina D.G."/>
            <person name="Zhilina T.N."/>
            <person name="Kostrikina N.A."/>
            <person name="Kublanov I.V."/>
        </authorList>
    </citation>
    <scope>NUCLEOTIDE SEQUENCE [LARGE SCALE GENOMIC DNA]</scope>
    <source>
        <strain evidence="3 4">Z-1701</strain>
    </source>
</reference>
<organism evidence="3 4">
    <name type="scientific">Isachenkonia alkalipeptolytica</name>
    <dbReference type="NCBI Taxonomy" id="2565777"/>
    <lineage>
        <taxon>Bacteria</taxon>
        <taxon>Bacillati</taxon>
        <taxon>Bacillota</taxon>
        <taxon>Clostridia</taxon>
        <taxon>Eubacteriales</taxon>
        <taxon>Clostridiaceae</taxon>
        <taxon>Isachenkonia</taxon>
    </lineage>
</organism>
<dbReference type="PANTHER" id="PTHR43278">
    <property type="entry name" value="NAD(P)H-DEPENDENT FMN-CONTAINING OXIDOREDUCTASE YWQN-RELATED"/>
    <property type="match status" value="1"/>
</dbReference>
<proteinExistence type="predicted"/>
<gene>
    <name evidence="3" type="ORF">ISALK_05150</name>
</gene>
<keyword evidence="4" id="KW-1185">Reference proteome</keyword>
<keyword evidence="1" id="KW-0285">Flavoprotein</keyword>
<evidence type="ECO:0000256" key="1">
    <source>
        <dbReference type="ARBA" id="ARBA00022630"/>
    </source>
</evidence>